<name>A0AAE9HV50_9BURK</name>
<gene>
    <name evidence="2" type="ORF">M5D45_09045</name>
</gene>
<accession>A0AAE9HV50</accession>
<evidence type="ECO:0000313" key="2">
    <source>
        <dbReference type="EMBL" id="URF02719.1"/>
    </source>
</evidence>
<feature type="region of interest" description="Disordered" evidence="1">
    <location>
        <begin position="30"/>
        <end position="100"/>
    </location>
</feature>
<dbReference type="AlphaFoldDB" id="A0AAE9HV50"/>
<sequence>MMALELCVRLWTRRAVCIGVSALLAACGGGGDDSEPAGTDISVTQPEAGPAPLPPGVPPMPAPPDPPQDPTPETPETPETPVVPTEPQPIPPIPDPEPPIETEVITRESVLKAQARVYAEALWKSAETLDPGRALPVNKSCMNAQGVASPVGWVFTGNLGQFIWNVTAARDLGLLDAAEAQRRVARHLSSLAVLQETARRNGAPGGLFHGTTDNRTAVPGGDVGSIENAWLAVSLAMAKQAYPALAAQAGAILGQMRFETMVHPQKQQYEISFNPKTQTFSGMTYGLLGETRLLAYAGIALGTVPRSQYFSIARVPSWSERSPDPAKFRTYEGVRVYEGTRSYGGLHFMPTNGGSVFESFAVPVVISESRWGPNSWGRSHPNMAETQIKYGLDTFGYWGFSPASVPATAGYTEYGTPPASLGGSGYNPRGQHTASRAGPVVSLYSVLLLIEEEPEAVMANMKKLLDNFPTLNHPQYGLMDSVDVENGTVSKCLLAGNVGWALGAVTNYLTDGKLRGYVDKEWGHALQPLLEIEEFSIPAQA</sequence>
<evidence type="ECO:0000256" key="1">
    <source>
        <dbReference type="SAM" id="MobiDB-lite"/>
    </source>
</evidence>
<protein>
    <submittedName>
        <fullName evidence="2">DUF3131 domain-containing protein</fullName>
    </submittedName>
</protein>
<reference evidence="2" key="1">
    <citation type="journal article" date="2022" name="Microbiol. Resour. Announc.">
        <title>Genome Sequence of Cupriavidus campinensis Strain G5, a Member of a Bacterial Consortium Capable of Polyethylene Degradation.</title>
        <authorList>
            <person name="Schneider B."/>
            <person name="Pfeiffer F."/>
            <person name="Dyall-Smith M."/>
            <person name="Kunte H.J."/>
        </authorList>
    </citation>
    <scope>NUCLEOTIDE SEQUENCE</scope>
    <source>
        <strain evidence="2">G5</strain>
    </source>
</reference>
<feature type="compositionally biased region" description="Pro residues" evidence="1">
    <location>
        <begin position="49"/>
        <end position="75"/>
    </location>
</feature>
<dbReference type="KEGG" id="ccam:M5D45_09045"/>
<evidence type="ECO:0000313" key="3">
    <source>
        <dbReference type="Proteomes" id="UP001056132"/>
    </source>
</evidence>
<proteinExistence type="predicted"/>
<organism evidence="2 3">
    <name type="scientific">Cupriavidus campinensis</name>
    <dbReference type="NCBI Taxonomy" id="151783"/>
    <lineage>
        <taxon>Bacteria</taxon>
        <taxon>Pseudomonadati</taxon>
        <taxon>Pseudomonadota</taxon>
        <taxon>Betaproteobacteria</taxon>
        <taxon>Burkholderiales</taxon>
        <taxon>Burkholderiaceae</taxon>
        <taxon>Cupriavidus</taxon>
    </lineage>
</organism>
<dbReference type="Proteomes" id="UP001056132">
    <property type="component" value="Chromosome 1"/>
</dbReference>
<dbReference type="EMBL" id="CP097330">
    <property type="protein sequence ID" value="URF02719.1"/>
    <property type="molecule type" value="Genomic_DNA"/>
</dbReference>
<reference evidence="2" key="2">
    <citation type="submission" date="2022-05" db="EMBL/GenBank/DDBJ databases">
        <authorList>
            <person name="Kunte H.-J."/>
        </authorList>
    </citation>
    <scope>NUCLEOTIDE SEQUENCE</scope>
    <source>
        <strain evidence="2">G5</strain>
    </source>
</reference>
<dbReference type="RefSeq" id="WP_250024495.1">
    <property type="nucleotide sequence ID" value="NZ_CP097330.1"/>
</dbReference>
<feature type="compositionally biased region" description="Pro residues" evidence="1">
    <location>
        <begin position="84"/>
        <end position="99"/>
    </location>
</feature>
<dbReference type="Gene3D" id="1.50.10.140">
    <property type="match status" value="1"/>
</dbReference>